<evidence type="ECO:0000313" key="3">
    <source>
        <dbReference type="EMBL" id="CAG6473912.1"/>
    </source>
</evidence>
<feature type="chain" id="PRO_5034481891" evidence="2">
    <location>
        <begin position="25"/>
        <end position="138"/>
    </location>
</feature>
<feature type="transmembrane region" description="Helical" evidence="1">
    <location>
        <begin position="83"/>
        <end position="109"/>
    </location>
</feature>
<accession>A0A8D8BEC7</accession>
<dbReference type="EMBL" id="HBUE01073795">
    <property type="protein sequence ID" value="CAG6473912.1"/>
    <property type="molecule type" value="Transcribed_RNA"/>
</dbReference>
<proteinExistence type="predicted"/>
<reference evidence="3" key="1">
    <citation type="submission" date="2021-05" db="EMBL/GenBank/DDBJ databases">
        <authorList>
            <person name="Alioto T."/>
            <person name="Alioto T."/>
            <person name="Gomez Garrido J."/>
        </authorList>
    </citation>
    <scope>NUCLEOTIDE SEQUENCE</scope>
</reference>
<sequence length="138" mass="15552">MSTDKRASTVMTAWLLAGLRLCHASSQHQGGTVWLLGVGHAGVLTREQATLLLALLLTQSGQTGMLLRMCLRMRRLTSVGRLLLWLLLLLLLLNRLHLAGVHLLLLGLWRLARDRQVGLLRWMARRLLLLLLCRTHLV</sequence>
<organism evidence="3">
    <name type="scientific">Culex pipiens</name>
    <name type="common">House mosquito</name>
    <dbReference type="NCBI Taxonomy" id="7175"/>
    <lineage>
        <taxon>Eukaryota</taxon>
        <taxon>Metazoa</taxon>
        <taxon>Ecdysozoa</taxon>
        <taxon>Arthropoda</taxon>
        <taxon>Hexapoda</taxon>
        <taxon>Insecta</taxon>
        <taxon>Pterygota</taxon>
        <taxon>Neoptera</taxon>
        <taxon>Endopterygota</taxon>
        <taxon>Diptera</taxon>
        <taxon>Nematocera</taxon>
        <taxon>Culicoidea</taxon>
        <taxon>Culicidae</taxon>
        <taxon>Culicinae</taxon>
        <taxon>Culicini</taxon>
        <taxon>Culex</taxon>
        <taxon>Culex</taxon>
    </lineage>
</organism>
<name>A0A8D8BEC7_CULPI</name>
<feature type="signal peptide" evidence="2">
    <location>
        <begin position="1"/>
        <end position="24"/>
    </location>
</feature>
<protein>
    <submittedName>
        <fullName evidence="3">(northern house mosquito) hypothetical protein</fullName>
    </submittedName>
</protein>
<keyword evidence="2" id="KW-0732">Signal</keyword>
<keyword evidence="1" id="KW-1133">Transmembrane helix</keyword>
<keyword evidence="1" id="KW-0812">Transmembrane</keyword>
<dbReference type="AlphaFoldDB" id="A0A8D8BEC7"/>
<evidence type="ECO:0000256" key="1">
    <source>
        <dbReference type="SAM" id="Phobius"/>
    </source>
</evidence>
<keyword evidence="1" id="KW-0472">Membrane</keyword>
<evidence type="ECO:0000256" key="2">
    <source>
        <dbReference type="SAM" id="SignalP"/>
    </source>
</evidence>